<dbReference type="AlphaFoldDB" id="A0A7J3I6N5"/>
<dbReference type="SMART" id="SM00382">
    <property type="entry name" value="AAA"/>
    <property type="match status" value="1"/>
</dbReference>
<dbReference type="Gene3D" id="3.40.50.300">
    <property type="entry name" value="P-loop containing nucleotide triphosphate hydrolases"/>
    <property type="match status" value="1"/>
</dbReference>
<evidence type="ECO:0000313" key="2">
    <source>
        <dbReference type="EMBL" id="HGN36251.1"/>
    </source>
</evidence>
<gene>
    <name evidence="2" type="ORF">ENT87_01680</name>
</gene>
<comment type="caution">
    <text evidence="2">The sequence shown here is derived from an EMBL/GenBank/DDBJ whole genome shotgun (WGS) entry which is preliminary data.</text>
</comment>
<protein>
    <submittedName>
        <fullName evidence="2">AAA family ATPase</fullName>
    </submittedName>
</protein>
<dbReference type="SUPFAM" id="SSF52540">
    <property type="entry name" value="P-loop containing nucleoside triphosphate hydrolases"/>
    <property type="match status" value="1"/>
</dbReference>
<sequence>MQIHFVQGIRLMLSICNSVLDKVLLSRYRRILIYGEAGSGKTNVMLNILLCSLKSDSNFYYISTEGSAFLNRVVELGITSNNILFSVALDQNHLIQLIIDIITMYRHPQAIFIDSINHFYRIEAVEQQSLRMFLNMLTLLDLISYGNIYVITSAQIKADEQYGEVIAGYEYLSIWADAIVAIEKLSNRTRILRFVKPSTDLEFRFLITENGIRWLTGI</sequence>
<accession>A0A7J3I6N5</accession>
<dbReference type="InterPro" id="IPR003593">
    <property type="entry name" value="AAA+_ATPase"/>
</dbReference>
<feature type="domain" description="AAA+ ATPase" evidence="1">
    <location>
        <begin position="27"/>
        <end position="186"/>
    </location>
</feature>
<proteinExistence type="predicted"/>
<dbReference type="EMBL" id="DTAI01000053">
    <property type="protein sequence ID" value="HGN36251.1"/>
    <property type="molecule type" value="Genomic_DNA"/>
</dbReference>
<name>A0A7J3I6N5_9CREN</name>
<dbReference type="InterPro" id="IPR027417">
    <property type="entry name" value="P-loop_NTPase"/>
</dbReference>
<organism evidence="2">
    <name type="scientific">Ignisphaera aggregans</name>
    <dbReference type="NCBI Taxonomy" id="334771"/>
    <lineage>
        <taxon>Archaea</taxon>
        <taxon>Thermoproteota</taxon>
        <taxon>Thermoprotei</taxon>
        <taxon>Desulfurococcales</taxon>
        <taxon>Desulfurococcaceae</taxon>
        <taxon>Ignisphaera</taxon>
    </lineage>
</organism>
<reference evidence="2" key="1">
    <citation type="journal article" date="2020" name="mSystems">
        <title>Genome- and Community-Level Interaction Insights into Carbon Utilization and Element Cycling Functions of Hydrothermarchaeota in Hydrothermal Sediment.</title>
        <authorList>
            <person name="Zhou Z."/>
            <person name="Liu Y."/>
            <person name="Xu W."/>
            <person name="Pan J."/>
            <person name="Luo Z.H."/>
            <person name="Li M."/>
        </authorList>
    </citation>
    <scope>NUCLEOTIDE SEQUENCE [LARGE SCALE GENOMIC DNA]</scope>
    <source>
        <strain evidence="2">SpSt-618</strain>
    </source>
</reference>
<evidence type="ECO:0000259" key="1">
    <source>
        <dbReference type="SMART" id="SM00382"/>
    </source>
</evidence>